<evidence type="ECO:0000313" key="2">
    <source>
        <dbReference type="EMBL" id="MFC0530563.1"/>
    </source>
</evidence>
<dbReference type="PANTHER" id="PTHR43135:SF3">
    <property type="entry name" value="ALPHA-D-RIBOSE 1-METHYLPHOSPHONATE 5-TRIPHOSPHATE DIPHOSPHATASE"/>
    <property type="match status" value="1"/>
</dbReference>
<dbReference type="InterPro" id="IPR032466">
    <property type="entry name" value="Metal_Hydrolase"/>
</dbReference>
<name>A0ABV6M7Y9_9ACTN</name>
<reference evidence="2 3" key="1">
    <citation type="submission" date="2024-09" db="EMBL/GenBank/DDBJ databases">
        <authorList>
            <person name="Sun Q."/>
            <person name="Mori K."/>
        </authorList>
    </citation>
    <scope>NUCLEOTIDE SEQUENCE [LARGE SCALE GENOMIC DNA]</scope>
    <source>
        <strain evidence="2 3">TBRC 3947</strain>
    </source>
</reference>
<keyword evidence="3" id="KW-1185">Reference proteome</keyword>
<organism evidence="2 3">
    <name type="scientific">Phytohabitans kaempferiae</name>
    <dbReference type="NCBI Taxonomy" id="1620943"/>
    <lineage>
        <taxon>Bacteria</taxon>
        <taxon>Bacillati</taxon>
        <taxon>Actinomycetota</taxon>
        <taxon>Actinomycetes</taxon>
        <taxon>Micromonosporales</taxon>
        <taxon>Micromonosporaceae</taxon>
    </lineage>
</organism>
<dbReference type="InterPro" id="IPR051781">
    <property type="entry name" value="Metallo-dep_Hydrolase"/>
</dbReference>
<proteinExistence type="predicted"/>
<dbReference type="SUPFAM" id="SSF51556">
    <property type="entry name" value="Metallo-dependent hydrolases"/>
    <property type="match status" value="1"/>
</dbReference>
<dbReference type="Gene3D" id="3.20.20.140">
    <property type="entry name" value="Metal-dependent hydrolases"/>
    <property type="match status" value="1"/>
</dbReference>
<dbReference type="Gene3D" id="2.30.40.10">
    <property type="entry name" value="Urease, subunit C, domain 1"/>
    <property type="match status" value="1"/>
</dbReference>
<gene>
    <name evidence="2" type="ORF">ACFFIA_23145</name>
</gene>
<accession>A0ABV6M7Y9</accession>
<dbReference type="InterPro" id="IPR011059">
    <property type="entry name" value="Metal-dep_hydrolase_composite"/>
</dbReference>
<dbReference type="InterPro" id="IPR006680">
    <property type="entry name" value="Amidohydro-rel"/>
</dbReference>
<protein>
    <submittedName>
        <fullName evidence="2">Amidohydrolase family protein</fullName>
    </submittedName>
</protein>
<dbReference type="SUPFAM" id="SSF51338">
    <property type="entry name" value="Composite domain of metallo-dependent hydrolases"/>
    <property type="match status" value="1"/>
</dbReference>
<dbReference type="Pfam" id="PF01979">
    <property type="entry name" value="Amidohydro_1"/>
    <property type="match status" value="1"/>
</dbReference>
<evidence type="ECO:0000259" key="1">
    <source>
        <dbReference type="Pfam" id="PF01979"/>
    </source>
</evidence>
<feature type="domain" description="Amidohydrolase-related" evidence="1">
    <location>
        <begin position="58"/>
        <end position="435"/>
    </location>
</feature>
<comment type="caution">
    <text evidence="2">The sequence shown here is derived from an EMBL/GenBank/DDBJ whole genome shotgun (WGS) entry which is preliminary data.</text>
</comment>
<dbReference type="Proteomes" id="UP001589867">
    <property type="component" value="Unassembled WGS sequence"/>
</dbReference>
<dbReference type="RefSeq" id="WP_377253722.1">
    <property type="nucleotide sequence ID" value="NZ_JBHLUH010000048.1"/>
</dbReference>
<evidence type="ECO:0000313" key="3">
    <source>
        <dbReference type="Proteomes" id="UP001589867"/>
    </source>
</evidence>
<dbReference type="PANTHER" id="PTHR43135">
    <property type="entry name" value="ALPHA-D-RIBOSE 1-METHYLPHOSPHONATE 5-TRIPHOSPHATE DIPHOSPHATASE"/>
    <property type="match status" value="1"/>
</dbReference>
<dbReference type="EMBL" id="JBHLUH010000048">
    <property type="protein sequence ID" value="MFC0530563.1"/>
    <property type="molecule type" value="Genomic_DNA"/>
</dbReference>
<sequence>MKTFRAVVGGTVIDGTGAPGRPGWTVLIEGNRIRSVHPDGSVELPEGVEIIDAHGCHVIPGLMDANVHVTGANTTELMLQYESDYSPLIDEGLQIALRAGVTTVFDTAGILDVLVAARERVENGSLVGSRLFLAGQIIGFPEAFGPDAEGQASGIFGPDTTARLAPRLDRGVNAELVRMAPDEVRAHVREYIETSGIDFVKYAACTHIDPAQAIPYITFSEAAQRAIVEEGHRAGLTVQAHTMSPESLRMEIEAGADILQHGSITGNRPLPDETLEVIVERQLPVAALLPNERYHTWMEAYGPEPRRSYAFNRILQANNRRLIEAGARLLLTTDGFVEGSHVRSHPAWSSLLDGAVDSPWKLGEGHFLWLEAVTEMGMAPMEVLLSGTRYIAEAYQQPELGTLEPGKRADLLVLDGDPLRDVRAYRRIVQIVKDGTRIDRSSLPTRRIVSDPDH</sequence>